<evidence type="ECO:0000313" key="1">
    <source>
        <dbReference type="EMBL" id="KAL3102932.1"/>
    </source>
</evidence>
<keyword evidence="2" id="KW-1185">Reference proteome</keyword>
<comment type="caution">
    <text evidence="1">The sequence shown here is derived from an EMBL/GenBank/DDBJ whole genome shotgun (WGS) entry which is preliminary data.</text>
</comment>
<proteinExistence type="predicted"/>
<dbReference type="EMBL" id="JBICBT010000743">
    <property type="protein sequence ID" value="KAL3102932.1"/>
    <property type="molecule type" value="Genomic_DNA"/>
</dbReference>
<accession>A0ABD2KJ31</accession>
<dbReference type="AlphaFoldDB" id="A0ABD2KJ31"/>
<gene>
    <name evidence="1" type="ORF">niasHT_025840</name>
</gene>
<name>A0ABD2KJ31_9BILA</name>
<sequence length="241" mass="26771">MYELSGGGCTNWAVFAPIEETVCSAVMLVVNKQQQPASSSPSPSHLLFIIIITSRVWTMRPLRASFAPAPLILVTIIATIDEVEDERPARHCEPSPTHLSPRQEIFLVRMRRKRGGPAMRLLLLLLAVAHHHLTNTTMNGGGWRGRGLGKRRQWVCHHHRLISKMARHTLVMMMMGVSGELDCCGLVVVHIIGRGDAPPCIRALSTTRRYKSHLSSTPPALRSPQIHADICCWQCLGDEEA</sequence>
<protein>
    <submittedName>
        <fullName evidence="1">Uncharacterized protein</fullName>
    </submittedName>
</protein>
<reference evidence="1 2" key="1">
    <citation type="submission" date="2024-10" db="EMBL/GenBank/DDBJ databases">
        <authorList>
            <person name="Kim D."/>
        </authorList>
    </citation>
    <scope>NUCLEOTIDE SEQUENCE [LARGE SCALE GENOMIC DNA]</scope>
    <source>
        <strain evidence="1">BH-2024</strain>
    </source>
</reference>
<dbReference type="Proteomes" id="UP001620626">
    <property type="component" value="Unassembled WGS sequence"/>
</dbReference>
<organism evidence="1 2">
    <name type="scientific">Heterodera trifolii</name>
    <dbReference type="NCBI Taxonomy" id="157864"/>
    <lineage>
        <taxon>Eukaryota</taxon>
        <taxon>Metazoa</taxon>
        <taxon>Ecdysozoa</taxon>
        <taxon>Nematoda</taxon>
        <taxon>Chromadorea</taxon>
        <taxon>Rhabditida</taxon>
        <taxon>Tylenchina</taxon>
        <taxon>Tylenchomorpha</taxon>
        <taxon>Tylenchoidea</taxon>
        <taxon>Heteroderidae</taxon>
        <taxon>Heteroderinae</taxon>
        <taxon>Heterodera</taxon>
    </lineage>
</organism>
<evidence type="ECO:0000313" key="2">
    <source>
        <dbReference type="Proteomes" id="UP001620626"/>
    </source>
</evidence>